<evidence type="ECO:0000256" key="3">
    <source>
        <dbReference type="ARBA" id="ARBA00022723"/>
    </source>
</evidence>
<dbReference type="CDD" id="cd01011">
    <property type="entry name" value="nicotinamidase"/>
    <property type="match status" value="1"/>
</dbReference>
<evidence type="ECO:0000256" key="1">
    <source>
        <dbReference type="ARBA" id="ARBA00006336"/>
    </source>
</evidence>
<keyword evidence="11" id="KW-1185">Reference proteome</keyword>
<dbReference type="RefSeq" id="WP_145247279.1">
    <property type="nucleotide sequence ID" value="NZ_CP036278.1"/>
</dbReference>
<keyword evidence="2" id="KW-0662">Pyridine nucleotide biosynthesis</keyword>
<dbReference type="AlphaFoldDB" id="A0A518AP87"/>
<dbReference type="GO" id="GO:0019363">
    <property type="term" value="P:pyridine nucleotide biosynthetic process"/>
    <property type="evidence" value="ECO:0007669"/>
    <property type="project" value="UniProtKB-KW"/>
</dbReference>
<evidence type="ECO:0000313" key="11">
    <source>
        <dbReference type="Proteomes" id="UP000315750"/>
    </source>
</evidence>
<comment type="similarity">
    <text evidence="1">Belongs to the isochorismatase family.</text>
</comment>
<evidence type="ECO:0000313" key="10">
    <source>
        <dbReference type="EMBL" id="QDU56543.1"/>
    </source>
</evidence>
<dbReference type="EMBL" id="CP036278">
    <property type="protein sequence ID" value="QDU56543.1"/>
    <property type="molecule type" value="Genomic_DNA"/>
</dbReference>
<name>A0A518AP87_9BACT</name>
<reference evidence="10 11" key="1">
    <citation type="submission" date="2019-02" db="EMBL/GenBank/DDBJ databases">
        <title>Deep-cultivation of Planctomycetes and their phenomic and genomic characterization uncovers novel biology.</title>
        <authorList>
            <person name="Wiegand S."/>
            <person name="Jogler M."/>
            <person name="Boedeker C."/>
            <person name="Pinto D."/>
            <person name="Vollmers J."/>
            <person name="Rivas-Marin E."/>
            <person name="Kohn T."/>
            <person name="Peeters S.H."/>
            <person name="Heuer A."/>
            <person name="Rast P."/>
            <person name="Oberbeckmann S."/>
            <person name="Bunk B."/>
            <person name="Jeske O."/>
            <person name="Meyerdierks A."/>
            <person name="Storesund J.E."/>
            <person name="Kallscheuer N."/>
            <person name="Luecker S."/>
            <person name="Lage O.M."/>
            <person name="Pohl T."/>
            <person name="Merkel B.J."/>
            <person name="Hornburger P."/>
            <person name="Mueller R.-W."/>
            <person name="Bruemmer F."/>
            <person name="Labrenz M."/>
            <person name="Spormann A.M."/>
            <person name="Op den Camp H."/>
            <person name="Overmann J."/>
            <person name="Amann R."/>
            <person name="Jetten M.S.M."/>
            <person name="Mascher T."/>
            <person name="Medema M.H."/>
            <person name="Devos D.P."/>
            <person name="Kaster A.-K."/>
            <person name="Ovreas L."/>
            <person name="Rohde M."/>
            <person name="Galperin M.Y."/>
            <person name="Jogler C."/>
        </authorList>
    </citation>
    <scope>NUCLEOTIDE SEQUENCE [LARGE SCALE GENOMIC DNA]</scope>
    <source>
        <strain evidence="10 11">Pan181</strain>
    </source>
</reference>
<dbReference type="EC" id="3.5.1.19" evidence="6"/>
<dbReference type="PANTHER" id="PTHR11080:SF2">
    <property type="entry name" value="LD05707P"/>
    <property type="match status" value="1"/>
</dbReference>
<dbReference type="SUPFAM" id="SSF52499">
    <property type="entry name" value="Isochorismatase-like hydrolases"/>
    <property type="match status" value="1"/>
</dbReference>
<evidence type="ECO:0000256" key="8">
    <source>
        <dbReference type="ARBA" id="ARBA00072277"/>
    </source>
</evidence>
<comment type="pathway">
    <text evidence="5">Cofactor biosynthesis; nicotinate biosynthesis; nicotinate from nicotinamide: step 1/1.</text>
</comment>
<dbReference type="FunFam" id="3.40.50.850:FF:000006">
    <property type="entry name" value="Bifunctional pyrazinamidase/nicotinamidase"/>
    <property type="match status" value="1"/>
</dbReference>
<proteinExistence type="inferred from homology"/>
<evidence type="ECO:0000256" key="6">
    <source>
        <dbReference type="ARBA" id="ARBA00039017"/>
    </source>
</evidence>
<evidence type="ECO:0000256" key="7">
    <source>
        <dbReference type="ARBA" id="ARBA00043224"/>
    </source>
</evidence>
<dbReference type="InterPro" id="IPR052347">
    <property type="entry name" value="Isochorismatase_Nicotinamidase"/>
</dbReference>
<organism evidence="10 11">
    <name type="scientific">Aeoliella mucimassa</name>
    <dbReference type="NCBI Taxonomy" id="2527972"/>
    <lineage>
        <taxon>Bacteria</taxon>
        <taxon>Pseudomonadati</taxon>
        <taxon>Planctomycetota</taxon>
        <taxon>Planctomycetia</taxon>
        <taxon>Pirellulales</taxon>
        <taxon>Lacipirellulaceae</taxon>
        <taxon>Aeoliella</taxon>
    </lineage>
</organism>
<protein>
    <recommendedName>
        <fullName evidence="8">Nicotinamidase</fullName>
        <ecNumber evidence="6">3.5.1.19</ecNumber>
    </recommendedName>
    <alternativeName>
        <fullName evidence="7">Nicotinamide deamidase</fullName>
    </alternativeName>
</protein>
<dbReference type="Pfam" id="PF00857">
    <property type="entry name" value="Isochorismatase"/>
    <property type="match status" value="1"/>
</dbReference>
<dbReference type="KEGG" id="amuc:Pan181_27530"/>
<dbReference type="OrthoDB" id="6111975at2"/>
<dbReference type="Proteomes" id="UP000315750">
    <property type="component" value="Chromosome"/>
</dbReference>
<sequence length="198" mass="21089">MKALLLIDIQNDFLPGGALQVPEGDRVISVANRLMDDYDLVVATQDWHPVDHQSFASQHPGHKVGEVIVVDGLDQVLWPDHCVQGTAGAELAGQLDRGKIDHIVTKGTDRTIDSYSGFFDNGHRKATGLGDYLAKHGVTAVDLVGLATDYCVKFTALDAVKLGLATSVIAEGVRGVELQPGDCQAAFAEMQSAGVVIQ</sequence>
<dbReference type="Gene3D" id="3.40.50.850">
    <property type="entry name" value="Isochorismatase-like"/>
    <property type="match status" value="1"/>
</dbReference>
<gene>
    <name evidence="10" type="ORF">Pan181_27530</name>
</gene>
<dbReference type="GO" id="GO:0046872">
    <property type="term" value="F:metal ion binding"/>
    <property type="evidence" value="ECO:0007669"/>
    <property type="project" value="UniProtKB-KW"/>
</dbReference>
<dbReference type="InterPro" id="IPR000868">
    <property type="entry name" value="Isochorismatase-like_dom"/>
</dbReference>
<accession>A0A518AP87</accession>
<evidence type="ECO:0000256" key="2">
    <source>
        <dbReference type="ARBA" id="ARBA00022642"/>
    </source>
</evidence>
<evidence type="ECO:0000256" key="4">
    <source>
        <dbReference type="ARBA" id="ARBA00022801"/>
    </source>
</evidence>
<dbReference type="PANTHER" id="PTHR11080">
    <property type="entry name" value="PYRAZINAMIDASE/NICOTINAMIDASE"/>
    <property type="match status" value="1"/>
</dbReference>
<dbReference type="GO" id="GO:0008936">
    <property type="term" value="F:nicotinamidase activity"/>
    <property type="evidence" value="ECO:0007669"/>
    <property type="project" value="UniProtKB-EC"/>
</dbReference>
<dbReference type="InterPro" id="IPR036380">
    <property type="entry name" value="Isochorismatase-like_sf"/>
</dbReference>
<dbReference type="NCBIfam" id="NF008623">
    <property type="entry name" value="PRK11609.1"/>
    <property type="match status" value="1"/>
</dbReference>
<evidence type="ECO:0000259" key="9">
    <source>
        <dbReference type="Pfam" id="PF00857"/>
    </source>
</evidence>
<feature type="domain" description="Isochorismatase-like" evidence="9">
    <location>
        <begin position="3"/>
        <end position="196"/>
    </location>
</feature>
<keyword evidence="3" id="KW-0479">Metal-binding</keyword>
<evidence type="ECO:0000256" key="5">
    <source>
        <dbReference type="ARBA" id="ARBA00037900"/>
    </source>
</evidence>
<keyword evidence="4" id="KW-0378">Hydrolase</keyword>